<dbReference type="AlphaFoldDB" id="A0A2P2JQ00"/>
<evidence type="ECO:0000313" key="3">
    <source>
        <dbReference type="EMBL" id="MBW95552.1"/>
    </source>
</evidence>
<dbReference type="PANTHER" id="PTHR42861">
    <property type="entry name" value="CALCIUM-TRANSPORTING ATPASE"/>
    <property type="match status" value="1"/>
</dbReference>
<dbReference type="EMBL" id="GGEC01015069">
    <property type="protein sequence ID" value="MBW95552.1"/>
    <property type="molecule type" value="Transcribed_RNA"/>
</dbReference>
<proteinExistence type="predicted"/>
<feature type="domain" description="P-type ATPase A" evidence="2">
    <location>
        <begin position="20"/>
        <end position="65"/>
    </location>
</feature>
<reference evidence="3" key="1">
    <citation type="submission" date="2018-02" db="EMBL/GenBank/DDBJ databases">
        <title>Rhizophora mucronata_Transcriptome.</title>
        <authorList>
            <person name="Meera S.P."/>
            <person name="Sreeshan A."/>
            <person name="Augustine A."/>
        </authorList>
    </citation>
    <scope>NUCLEOTIDE SEQUENCE</scope>
    <source>
        <tissue evidence="3">Leaf</tissue>
    </source>
</reference>
<evidence type="ECO:0000259" key="2">
    <source>
        <dbReference type="Pfam" id="PF00122"/>
    </source>
</evidence>
<dbReference type="Gene3D" id="2.70.150.10">
    <property type="entry name" value="Calcium-transporting ATPase, cytoplasmic transduction domain A"/>
    <property type="match status" value="1"/>
</dbReference>
<dbReference type="InterPro" id="IPR008250">
    <property type="entry name" value="ATPase_P-typ_transduc_dom_A_sf"/>
</dbReference>
<accession>A0A2P2JQ00</accession>
<keyword evidence="1" id="KW-0460">Magnesium</keyword>
<protein>
    <submittedName>
        <fullName evidence="3">ATPase 11 plasma membrane-type-like</fullName>
    </submittedName>
</protein>
<dbReference type="InterPro" id="IPR059000">
    <property type="entry name" value="ATPase_P-type_domA"/>
</dbReference>
<evidence type="ECO:0000256" key="1">
    <source>
        <dbReference type="ARBA" id="ARBA00022842"/>
    </source>
</evidence>
<sequence length="99" mass="10380">MVVGSPLFTQAGLSYCGLHTGKSFPITKGPGDSVSSGCMCTQGEIEAVVIATDFHTFSGKTAHLVDSTRQEGHFQNVRDANANSSVKSNGRLESEGIDC</sequence>
<name>A0A2P2JQ00_RHIMU</name>
<dbReference type="EMBL" id="GGEC01015073">
    <property type="protein sequence ID" value="MBW95556.1"/>
    <property type="molecule type" value="Transcribed_RNA"/>
</dbReference>
<dbReference type="SUPFAM" id="SSF81653">
    <property type="entry name" value="Calcium ATPase, transduction domain A"/>
    <property type="match status" value="1"/>
</dbReference>
<organism evidence="3">
    <name type="scientific">Rhizophora mucronata</name>
    <name type="common">Asiatic mangrove</name>
    <dbReference type="NCBI Taxonomy" id="61149"/>
    <lineage>
        <taxon>Eukaryota</taxon>
        <taxon>Viridiplantae</taxon>
        <taxon>Streptophyta</taxon>
        <taxon>Embryophyta</taxon>
        <taxon>Tracheophyta</taxon>
        <taxon>Spermatophyta</taxon>
        <taxon>Magnoliopsida</taxon>
        <taxon>eudicotyledons</taxon>
        <taxon>Gunneridae</taxon>
        <taxon>Pentapetalae</taxon>
        <taxon>rosids</taxon>
        <taxon>fabids</taxon>
        <taxon>Malpighiales</taxon>
        <taxon>Rhizophoraceae</taxon>
        <taxon>Rhizophora</taxon>
    </lineage>
</organism>
<dbReference type="Pfam" id="PF00122">
    <property type="entry name" value="E1-E2_ATPase"/>
    <property type="match status" value="1"/>
</dbReference>